<accession>A0AAP0JKE4</accession>
<proteinExistence type="inferred from homology"/>
<evidence type="ECO:0000256" key="6">
    <source>
        <dbReference type="ARBA" id="ARBA00022679"/>
    </source>
</evidence>
<organism evidence="12 13">
    <name type="scientific">Stephania yunnanensis</name>
    <dbReference type="NCBI Taxonomy" id="152371"/>
    <lineage>
        <taxon>Eukaryota</taxon>
        <taxon>Viridiplantae</taxon>
        <taxon>Streptophyta</taxon>
        <taxon>Embryophyta</taxon>
        <taxon>Tracheophyta</taxon>
        <taxon>Spermatophyta</taxon>
        <taxon>Magnoliopsida</taxon>
        <taxon>Ranunculales</taxon>
        <taxon>Menispermaceae</taxon>
        <taxon>Menispermoideae</taxon>
        <taxon>Cissampelideae</taxon>
        <taxon>Stephania</taxon>
    </lineage>
</organism>
<evidence type="ECO:0000256" key="2">
    <source>
        <dbReference type="ARBA" id="ARBA00001933"/>
    </source>
</evidence>
<dbReference type="InterPro" id="IPR019798">
    <property type="entry name" value="Ser_HO-MeTrfase_PLP_BS"/>
</dbReference>
<dbReference type="InterPro" id="IPR039429">
    <property type="entry name" value="SHMT-like_dom"/>
</dbReference>
<comment type="pathway">
    <text evidence="3 9">One-carbon metabolism; tetrahydrofolate interconversion.</text>
</comment>
<evidence type="ECO:0000256" key="4">
    <source>
        <dbReference type="ARBA" id="ARBA00006376"/>
    </source>
</evidence>
<comment type="catalytic activity">
    <reaction evidence="1 9">
        <text>(6R)-5,10-methylene-5,6,7,8-tetrahydrofolate + glycine + H2O = (6S)-5,6,7,8-tetrahydrofolate + L-serine</text>
        <dbReference type="Rhea" id="RHEA:15481"/>
        <dbReference type="ChEBI" id="CHEBI:15377"/>
        <dbReference type="ChEBI" id="CHEBI:15636"/>
        <dbReference type="ChEBI" id="CHEBI:33384"/>
        <dbReference type="ChEBI" id="CHEBI:57305"/>
        <dbReference type="ChEBI" id="CHEBI:57453"/>
        <dbReference type="EC" id="2.1.2.1"/>
    </reaction>
</comment>
<comment type="function">
    <text evidence="8">Catalyzes the interconversion of serine and glycine.</text>
</comment>
<comment type="function">
    <text evidence="9">Interconversion of serine and glycine.</text>
</comment>
<dbReference type="EMBL" id="JBBNAF010000006">
    <property type="protein sequence ID" value="KAK9135688.1"/>
    <property type="molecule type" value="Genomic_DNA"/>
</dbReference>
<keyword evidence="6 9" id="KW-0808">Transferase</keyword>
<evidence type="ECO:0000256" key="9">
    <source>
        <dbReference type="RuleBase" id="RU000585"/>
    </source>
</evidence>
<comment type="cofactor">
    <cofactor evidence="2 9">
        <name>pyridoxal 5'-phosphate</name>
        <dbReference type="ChEBI" id="CHEBI:597326"/>
    </cofactor>
</comment>
<evidence type="ECO:0000313" key="13">
    <source>
        <dbReference type="Proteomes" id="UP001420932"/>
    </source>
</evidence>
<comment type="similarity">
    <text evidence="4 9">Belongs to the SHMT family.</text>
</comment>
<evidence type="ECO:0000256" key="7">
    <source>
        <dbReference type="ARBA" id="ARBA00022898"/>
    </source>
</evidence>
<evidence type="ECO:0000256" key="10">
    <source>
        <dbReference type="SAM" id="MobiDB-lite"/>
    </source>
</evidence>
<protein>
    <recommendedName>
        <fullName evidence="9">Serine hydroxymethyltransferase</fullName>
        <ecNumber evidence="9">2.1.2.1</ecNumber>
    </recommendedName>
</protein>
<feature type="region of interest" description="Disordered" evidence="10">
    <location>
        <begin position="38"/>
        <end position="92"/>
    </location>
</feature>
<dbReference type="Gene3D" id="3.40.640.10">
    <property type="entry name" value="Type I PLP-dependent aspartate aminotransferase-like (Major domain)"/>
    <property type="match status" value="1"/>
</dbReference>
<dbReference type="Proteomes" id="UP001420932">
    <property type="component" value="Unassembled WGS sequence"/>
</dbReference>
<dbReference type="InterPro" id="IPR015422">
    <property type="entry name" value="PyrdxlP-dep_Trfase_small"/>
</dbReference>
<keyword evidence="5 9" id="KW-0554">One-carbon metabolism</keyword>
<evidence type="ECO:0000256" key="1">
    <source>
        <dbReference type="ARBA" id="ARBA00001528"/>
    </source>
</evidence>
<dbReference type="GO" id="GO:0005739">
    <property type="term" value="C:mitochondrion"/>
    <property type="evidence" value="ECO:0007669"/>
    <property type="project" value="TreeGrafter"/>
</dbReference>
<dbReference type="NCBIfam" id="NF000586">
    <property type="entry name" value="PRK00011.1"/>
    <property type="match status" value="1"/>
</dbReference>
<dbReference type="HAMAP" id="MF_00051">
    <property type="entry name" value="SHMT"/>
    <property type="match status" value="1"/>
</dbReference>
<evidence type="ECO:0000256" key="3">
    <source>
        <dbReference type="ARBA" id="ARBA00004777"/>
    </source>
</evidence>
<evidence type="ECO:0000256" key="5">
    <source>
        <dbReference type="ARBA" id="ARBA00022563"/>
    </source>
</evidence>
<dbReference type="Gene3D" id="3.90.1150.10">
    <property type="entry name" value="Aspartate Aminotransferase, domain 1"/>
    <property type="match status" value="1"/>
</dbReference>
<gene>
    <name evidence="12" type="ORF">Syun_015018</name>
</gene>
<keyword evidence="13" id="KW-1185">Reference proteome</keyword>
<dbReference type="GO" id="GO:0004372">
    <property type="term" value="F:glycine hydroxymethyltransferase activity"/>
    <property type="evidence" value="ECO:0007669"/>
    <property type="project" value="UniProtKB-EC"/>
</dbReference>
<comment type="caution">
    <text evidence="12">The sequence shown here is derived from an EMBL/GenBank/DDBJ whole genome shotgun (WGS) entry which is preliminary data.</text>
</comment>
<dbReference type="PANTHER" id="PTHR11680:SF7">
    <property type="entry name" value="SERINE HYDROXYMETHYLTRANSFERASE 7"/>
    <property type="match status" value="1"/>
</dbReference>
<dbReference type="AlphaFoldDB" id="A0AAP0JKE4"/>
<evidence type="ECO:0000313" key="12">
    <source>
        <dbReference type="EMBL" id="KAK9135688.1"/>
    </source>
</evidence>
<keyword evidence="7 9" id="KW-0663">Pyridoxal phosphate</keyword>
<sequence length="576" mass="63619">MDLSLGFQTHSSCTSNPNSIFRFESHNRSPIQLQLLEQDEQFASNEDEEERGFSILGQTVSSKKRGRSRGDREPSCSSSTASPSTKRARADDQLAGINFPQASLEARRGAVEAWGNQSIRVADPEVFELMVKEKQRQFRGIELIASENFVCKAVMEALGSHLTNKYSEGMPGARFYVGNQWIDRIETLCCDRALAAFHLSKENWGVNVQPYSCTSANLAVFTGILNPSDRIMGLDTLSGGHLSHGYCKPNGKKVSASSIFFEAFAYKVDPSTGRIDYEQLEERAVDFRPKILICGGSSYPREWDYARLRKIADRCGAFLMCDMAHISGLVAAKECLSPFDFCDIVTSTTHKGLRGPRGGMTFYRKGKKLGKGGAVANDADDDHQYDLEDRINFAVFPSLQGGPHNNHIAALAITLKQVATPEYKAYMQQVKRNAQALSVALLARQFTLVTGGTDNHMVLLDLRHLGLTGRNYEKVCEMCYISLNKAAIFGDNGSVSSGGVRIGTPAMTTRGCLESDFETIADFLYMAAQIASTIQREHGMSQINFLKGLRSNKDIVQLRCRVEAFATQFAMPGFDI</sequence>
<dbReference type="GO" id="GO:0035999">
    <property type="term" value="P:tetrahydrofolate interconversion"/>
    <property type="evidence" value="ECO:0007669"/>
    <property type="project" value="InterPro"/>
</dbReference>
<dbReference type="PANTHER" id="PTHR11680">
    <property type="entry name" value="SERINE HYDROXYMETHYLTRANSFERASE"/>
    <property type="match status" value="1"/>
</dbReference>
<dbReference type="Pfam" id="PF00464">
    <property type="entry name" value="SHMT"/>
    <property type="match status" value="1"/>
</dbReference>
<feature type="domain" description="Serine hydroxymethyltransferase-like" evidence="11">
    <location>
        <begin position="121"/>
        <end position="523"/>
    </location>
</feature>
<feature type="compositionally biased region" description="Low complexity" evidence="10">
    <location>
        <begin position="75"/>
        <end position="85"/>
    </location>
</feature>
<dbReference type="GO" id="GO:0019264">
    <property type="term" value="P:glycine biosynthetic process from serine"/>
    <property type="evidence" value="ECO:0007669"/>
    <property type="project" value="InterPro"/>
</dbReference>
<dbReference type="PROSITE" id="PS00096">
    <property type="entry name" value="SHMT"/>
    <property type="match status" value="1"/>
</dbReference>
<dbReference type="SUPFAM" id="SSF53383">
    <property type="entry name" value="PLP-dependent transferases"/>
    <property type="match status" value="1"/>
</dbReference>
<evidence type="ECO:0000259" key="11">
    <source>
        <dbReference type="Pfam" id="PF00464"/>
    </source>
</evidence>
<dbReference type="InterPro" id="IPR049943">
    <property type="entry name" value="Ser_HO-MeTrfase-like"/>
</dbReference>
<dbReference type="EC" id="2.1.2.1" evidence="9"/>
<feature type="compositionally biased region" description="Acidic residues" evidence="10">
    <location>
        <begin position="38"/>
        <end position="50"/>
    </location>
</feature>
<dbReference type="InterPro" id="IPR015424">
    <property type="entry name" value="PyrdxlP-dep_Trfase"/>
</dbReference>
<dbReference type="GO" id="GO:0030170">
    <property type="term" value="F:pyridoxal phosphate binding"/>
    <property type="evidence" value="ECO:0007669"/>
    <property type="project" value="InterPro"/>
</dbReference>
<reference evidence="12 13" key="1">
    <citation type="submission" date="2024-01" db="EMBL/GenBank/DDBJ databases">
        <title>Genome assemblies of Stephania.</title>
        <authorList>
            <person name="Yang L."/>
        </authorList>
    </citation>
    <scope>NUCLEOTIDE SEQUENCE [LARGE SCALE GENOMIC DNA]</scope>
    <source>
        <strain evidence="12">YNDBR</strain>
        <tissue evidence="12">Leaf</tissue>
    </source>
</reference>
<dbReference type="InterPro" id="IPR001085">
    <property type="entry name" value="Ser_HO-MeTrfase"/>
</dbReference>
<evidence type="ECO:0000256" key="8">
    <source>
        <dbReference type="ARBA" id="ARBA00059150"/>
    </source>
</evidence>
<dbReference type="FunFam" id="3.40.640.10:FF:000097">
    <property type="entry name" value="Serine hydroxymethyltransferase"/>
    <property type="match status" value="1"/>
</dbReference>
<dbReference type="InterPro" id="IPR015421">
    <property type="entry name" value="PyrdxlP-dep_Trfase_major"/>
</dbReference>
<name>A0AAP0JKE4_9MAGN</name>
<dbReference type="CDD" id="cd00378">
    <property type="entry name" value="SHMT"/>
    <property type="match status" value="1"/>
</dbReference>